<dbReference type="EMBL" id="JAGYPE010000002">
    <property type="protein sequence ID" value="MBS4182221.1"/>
    <property type="molecule type" value="Genomic_DNA"/>
</dbReference>
<protein>
    <submittedName>
        <fullName evidence="1">Uncharacterized protein</fullName>
    </submittedName>
</protein>
<comment type="caution">
    <text evidence="1">The sequence shown here is derived from an EMBL/GenBank/DDBJ whole genome shotgun (WGS) entry which is preliminary data.</text>
</comment>
<evidence type="ECO:0000313" key="1">
    <source>
        <dbReference type="EMBL" id="MBS4182221.1"/>
    </source>
</evidence>
<sequence>MATARVVTRVANAATTVASRIATADTTSDWPISTWNANSAKLRAKTGSVSGTPSVFAAVRTMPTAAARNHTAPATAPQRAARCCTLDSAPWSFFCAGSANAATMSRPTVSAAAVSCTARATGSPYCTRSPAETSCWLAVNAPVTVMPRSAHAAASGTATASTVATVDVRAVTGADSGAAPPDWVPGDVTVMTVQS</sequence>
<reference evidence="1" key="1">
    <citation type="submission" date="2021-05" db="EMBL/GenBank/DDBJ databases">
        <title>Novel Bacillus species.</title>
        <authorList>
            <person name="Liu G."/>
        </authorList>
    </citation>
    <scope>NUCLEOTIDE SEQUENCE</scope>
    <source>
        <strain evidence="1">FJAT-50051</strain>
    </source>
</reference>
<organism evidence="1">
    <name type="scientific">Neobacillus citreus</name>
    <dbReference type="NCBI Taxonomy" id="2833578"/>
    <lineage>
        <taxon>Bacteria</taxon>
        <taxon>Bacillati</taxon>
        <taxon>Bacillota</taxon>
        <taxon>Bacilli</taxon>
        <taxon>Bacillales</taxon>
        <taxon>Bacillaceae</taxon>
        <taxon>Neobacillus</taxon>
    </lineage>
</organism>
<name>A0A942SZ09_9BACI</name>
<proteinExistence type="predicted"/>
<accession>A0A942SZ09</accession>
<gene>
    <name evidence="1" type="ORF">KHB02_12565</name>
</gene>
<dbReference type="AlphaFoldDB" id="A0A942SZ09"/>